<keyword evidence="1" id="KW-1133">Transmembrane helix</keyword>
<name>A0BM84_PARTE</name>
<protein>
    <recommendedName>
        <fullName evidence="4">Transmembrane protein</fullName>
    </recommendedName>
</protein>
<organism evidence="2 3">
    <name type="scientific">Paramecium tetraurelia</name>
    <dbReference type="NCBI Taxonomy" id="5888"/>
    <lineage>
        <taxon>Eukaryota</taxon>
        <taxon>Sar</taxon>
        <taxon>Alveolata</taxon>
        <taxon>Ciliophora</taxon>
        <taxon>Intramacronucleata</taxon>
        <taxon>Oligohymenophorea</taxon>
        <taxon>Peniculida</taxon>
        <taxon>Parameciidae</taxon>
        <taxon>Paramecium</taxon>
    </lineage>
</organism>
<gene>
    <name evidence="2" type="ORF">GSPATT00030285001</name>
</gene>
<dbReference type="Proteomes" id="UP000000600">
    <property type="component" value="Unassembled WGS sequence"/>
</dbReference>
<dbReference type="KEGG" id="ptm:GSPATT00030285001"/>
<dbReference type="RefSeq" id="XP_001427049.1">
    <property type="nucleotide sequence ID" value="XM_001427012.1"/>
</dbReference>
<dbReference type="HOGENOM" id="CLU_1043743_0_0_1"/>
<evidence type="ECO:0000256" key="1">
    <source>
        <dbReference type="SAM" id="Phobius"/>
    </source>
</evidence>
<dbReference type="EMBL" id="CT868004">
    <property type="protein sequence ID" value="CAK59651.1"/>
    <property type="molecule type" value="Genomic_DNA"/>
</dbReference>
<evidence type="ECO:0000313" key="3">
    <source>
        <dbReference type="Proteomes" id="UP000000600"/>
    </source>
</evidence>
<dbReference type="AlphaFoldDB" id="A0BM84"/>
<evidence type="ECO:0000313" key="2">
    <source>
        <dbReference type="EMBL" id="CAK59651.1"/>
    </source>
</evidence>
<evidence type="ECO:0008006" key="4">
    <source>
        <dbReference type="Google" id="ProtNLM"/>
    </source>
</evidence>
<dbReference type="InParanoid" id="A0BM84"/>
<sequence>MHYLIKQLCKLSSISPSDKYSLFRYSNRLRHDSNQKLDNRKLTQIQYKSQEQLFYGRVLDTQMATCLKIVMLSQNSKDLRLLSLATEILVVRRCGTQIFVQLEESFHQNDINSIGFLYSCINIPSPAQDIKCCNLFSCIPSNFYHHPHAQHVQIVEQFLHSPQLLNQVHLSFMLILLIFAFLSCKILICTANQIILHYLYYFFCLKFDKGDDSIKKKYIKIFSVQFKSMIIIFLQSKFYIQTQFNLVQKLLTQKDKIVEQFSIPVFP</sequence>
<accession>A0BM84</accession>
<keyword evidence="1" id="KW-0812">Transmembrane</keyword>
<feature type="transmembrane region" description="Helical" evidence="1">
    <location>
        <begin position="172"/>
        <end position="200"/>
    </location>
</feature>
<reference evidence="2 3" key="1">
    <citation type="journal article" date="2006" name="Nature">
        <title>Global trends of whole-genome duplications revealed by the ciliate Paramecium tetraurelia.</title>
        <authorList>
            <consortium name="Genoscope"/>
            <person name="Aury J.-M."/>
            <person name="Jaillon O."/>
            <person name="Duret L."/>
            <person name="Noel B."/>
            <person name="Jubin C."/>
            <person name="Porcel B.M."/>
            <person name="Segurens B."/>
            <person name="Daubin V."/>
            <person name="Anthouard V."/>
            <person name="Aiach N."/>
            <person name="Arnaiz O."/>
            <person name="Billaut A."/>
            <person name="Beisson J."/>
            <person name="Blanc I."/>
            <person name="Bouhouche K."/>
            <person name="Camara F."/>
            <person name="Duharcourt S."/>
            <person name="Guigo R."/>
            <person name="Gogendeau D."/>
            <person name="Katinka M."/>
            <person name="Keller A.-M."/>
            <person name="Kissmehl R."/>
            <person name="Klotz C."/>
            <person name="Koll F."/>
            <person name="Le Moue A."/>
            <person name="Lepere C."/>
            <person name="Malinsky S."/>
            <person name="Nowacki M."/>
            <person name="Nowak J.K."/>
            <person name="Plattner H."/>
            <person name="Poulain J."/>
            <person name="Ruiz F."/>
            <person name="Serrano V."/>
            <person name="Zagulski M."/>
            <person name="Dessen P."/>
            <person name="Betermier M."/>
            <person name="Weissenbach J."/>
            <person name="Scarpelli C."/>
            <person name="Schachter V."/>
            <person name="Sperling L."/>
            <person name="Meyer E."/>
            <person name="Cohen J."/>
            <person name="Wincker P."/>
        </authorList>
    </citation>
    <scope>NUCLEOTIDE SEQUENCE [LARGE SCALE GENOMIC DNA]</scope>
    <source>
        <strain evidence="2 3">Stock d4-2</strain>
    </source>
</reference>
<proteinExistence type="predicted"/>
<keyword evidence="3" id="KW-1185">Reference proteome</keyword>
<dbReference type="GeneID" id="5012837"/>
<keyword evidence="1" id="KW-0472">Membrane</keyword>